<organism evidence="1 2">
    <name type="scientific">Teladorsagia circumcincta</name>
    <name type="common">Brown stomach worm</name>
    <name type="synonym">Ostertagia circumcincta</name>
    <dbReference type="NCBI Taxonomy" id="45464"/>
    <lineage>
        <taxon>Eukaryota</taxon>
        <taxon>Metazoa</taxon>
        <taxon>Ecdysozoa</taxon>
        <taxon>Nematoda</taxon>
        <taxon>Chromadorea</taxon>
        <taxon>Rhabditida</taxon>
        <taxon>Rhabditina</taxon>
        <taxon>Rhabditomorpha</taxon>
        <taxon>Strongyloidea</taxon>
        <taxon>Trichostrongylidae</taxon>
        <taxon>Teladorsagia</taxon>
    </lineage>
</organism>
<keyword evidence="2" id="KW-1185">Reference proteome</keyword>
<sequence length="145" mass="16164">MPNAQSSSSDIKAGLEMVHSEVEAFGGDPKRLLCTIDHDHRLFQQVLALSPVINYRIRNNMIDLTFQLAHEVGVCTASRFRRDRPAPSEDANVVACLRKVDSLELLAKESLLEERGMLTDGIVYGPSFVNKALPIKDFVMEYSVS</sequence>
<name>A0A2G9TDK7_TELCI</name>
<evidence type="ECO:0000313" key="2">
    <source>
        <dbReference type="Proteomes" id="UP000230423"/>
    </source>
</evidence>
<accession>A0A2G9TDK7</accession>
<dbReference type="InterPro" id="IPR029058">
    <property type="entry name" value="AB_hydrolase_fold"/>
</dbReference>
<gene>
    <name evidence="1" type="ORF">TELCIR_22547</name>
</gene>
<dbReference type="EMBL" id="KZ383120">
    <property type="protein sequence ID" value="PIO56059.1"/>
    <property type="molecule type" value="Genomic_DNA"/>
</dbReference>
<evidence type="ECO:0000313" key="1">
    <source>
        <dbReference type="EMBL" id="PIO56059.1"/>
    </source>
</evidence>
<proteinExistence type="predicted"/>
<dbReference type="Proteomes" id="UP000230423">
    <property type="component" value="Unassembled WGS sequence"/>
</dbReference>
<protein>
    <submittedName>
        <fullName evidence="1">Uncharacterized protein</fullName>
    </submittedName>
</protein>
<dbReference type="Gene3D" id="3.40.50.1820">
    <property type="entry name" value="alpha/beta hydrolase"/>
    <property type="match status" value="1"/>
</dbReference>
<dbReference type="SUPFAM" id="SSF53474">
    <property type="entry name" value="alpha/beta-Hydrolases"/>
    <property type="match status" value="1"/>
</dbReference>
<dbReference type="OrthoDB" id="19653at2759"/>
<reference evidence="1 2" key="1">
    <citation type="submission" date="2015-09" db="EMBL/GenBank/DDBJ databases">
        <title>Draft genome of the parasitic nematode Teladorsagia circumcincta isolate WARC Sus (inbred).</title>
        <authorList>
            <person name="Mitreva M."/>
        </authorList>
    </citation>
    <scope>NUCLEOTIDE SEQUENCE [LARGE SCALE GENOMIC DNA]</scope>
    <source>
        <strain evidence="1 2">S</strain>
    </source>
</reference>
<dbReference type="AlphaFoldDB" id="A0A2G9TDK7"/>